<keyword evidence="3" id="KW-1185">Reference proteome</keyword>
<protein>
    <submittedName>
        <fullName evidence="2">Uncharacterized protein</fullName>
    </submittedName>
</protein>
<dbReference type="Proteomes" id="UP000193870">
    <property type="component" value="Unassembled WGS sequence"/>
</dbReference>
<reference evidence="2 3" key="1">
    <citation type="submission" date="2017-03" db="EMBL/GenBank/DDBJ databases">
        <authorList>
            <person name="Afonso C.L."/>
            <person name="Miller P.J."/>
            <person name="Scott M.A."/>
            <person name="Spackman E."/>
            <person name="Goraichik I."/>
            <person name="Dimitrov K.M."/>
            <person name="Suarez D.L."/>
            <person name="Swayne D.E."/>
        </authorList>
    </citation>
    <scope>NUCLEOTIDE SEQUENCE [LARGE SCALE GENOMIC DNA]</scope>
    <source>
        <strain evidence="2 3">CECT 7066</strain>
    </source>
</reference>
<sequence length="155" mass="15688">MRRTLIIVCLAAGCGLPELDTPATRAGAVAPYPDLAPRQEILSRVEADTATLAGAELSGRSAGLAAQGNAARSMAAADTSAILARADGLRARAQGLRDVATPSTAPSAALRERAATIRADQPPAAAVVAPAPTGSDAEAAERLRRLRDGTAEDPL</sequence>
<accession>A0A1Y5RES1</accession>
<feature type="compositionally biased region" description="Basic and acidic residues" evidence="1">
    <location>
        <begin position="139"/>
        <end position="155"/>
    </location>
</feature>
<gene>
    <name evidence="2" type="ORF">PAM7066_00346</name>
</gene>
<evidence type="ECO:0000313" key="2">
    <source>
        <dbReference type="EMBL" id="SLN15750.1"/>
    </source>
</evidence>
<feature type="region of interest" description="Disordered" evidence="1">
    <location>
        <begin position="95"/>
        <end position="155"/>
    </location>
</feature>
<organism evidence="2 3">
    <name type="scientific">Palleronia marisminoris</name>
    <dbReference type="NCBI Taxonomy" id="315423"/>
    <lineage>
        <taxon>Bacteria</taxon>
        <taxon>Pseudomonadati</taxon>
        <taxon>Pseudomonadota</taxon>
        <taxon>Alphaproteobacteria</taxon>
        <taxon>Rhodobacterales</taxon>
        <taxon>Roseobacteraceae</taxon>
        <taxon>Palleronia</taxon>
    </lineage>
</organism>
<feature type="compositionally biased region" description="Low complexity" evidence="1">
    <location>
        <begin position="122"/>
        <end position="132"/>
    </location>
</feature>
<proteinExistence type="predicted"/>
<dbReference type="AlphaFoldDB" id="A0A1Y5RES1"/>
<evidence type="ECO:0000256" key="1">
    <source>
        <dbReference type="SAM" id="MobiDB-lite"/>
    </source>
</evidence>
<dbReference type="STRING" id="315423.SAMN04488020_101346"/>
<dbReference type="RefSeq" id="WP_085852378.1">
    <property type="nucleotide sequence ID" value="NZ_FOPF01000001.1"/>
</dbReference>
<evidence type="ECO:0000313" key="3">
    <source>
        <dbReference type="Proteomes" id="UP000193870"/>
    </source>
</evidence>
<dbReference type="EMBL" id="FWFV01000001">
    <property type="protein sequence ID" value="SLN15750.1"/>
    <property type="molecule type" value="Genomic_DNA"/>
</dbReference>
<name>A0A1Y5RES1_9RHOB</name>